<feature type="domain" description="OTU" evidence="3">
    <location>
        <begin position="186"/>
        <end position="327"/>
    </location>
</feature>
<organism evidence="4 5">
    <name type="scientific">[Candida] anglica</name>
    <dbReference type="NCBI Taxonomy" id="148631"/>
    <lineage>
        <taxon>Eukaryota</taxon>
        <taxon>Fungi</taxon>
        <taxon>Dikarya</taxon>
        <taxon>Ascomycota</taxon>
        <taxon>Saccharomycotina</taxon>
        <taxon>Pichiomycetes</taxon>
        <taxon>Debaryomycetaceae</taxon>
        <taxon>Kurtzmaniella</taxon>
    </lineage>
</organism>
<reference evidence="4 5" key="1">
    <citation type="submission" date="2024-01" db="EMBL/GenBank/DDBJ databases">
        <authorList>
            <consortium name="Genoscope - CEA"/>
            <person name="William W."/>
        </authorList>
    </citation>
    <scope>NUCLEOTIDE SEQUENCE [LARGE SCALE GENOMIC DNA]</scope>
    <source>
        <strain evidence="4 5">29B2s-10</strain>
    </source>
</reference>
<dbReference type="EMBL" id="OZ004259">
    <property type="protein sequence ID" value="CAK7916783.1"/>
    <property type="molecule type" value="Genomic_DNA"/>
</dbReference>
<dbReference type="InterPro" id="IPR050704">
    <property type="entry name" value="Peptidase_C85-like"/>
</dbReference>
<keyword evidence="5" id="KW-1185">Reference proteome</keyword>
<evidence type="ECO:0000313" key="5">
    <source>
        <dbReference type="Proteomes" id="UP001497600"/>
    </source>
</evidence>
<feature type="compositionally biased region" description="Basic residues" evidence="2">
    <location>
        <begin position="30"/>
        <end position="39"/>
    </location>
</feature>
<dbReference type="InterPro" id="IPR003323">
    <property type="entry name" value="OTU_dom"/>
</dbReference>
<dbReference type="Proteomes" id="UP001497600">
    <property type="component" value="Chromosome G"/>
</dbReference>
<feature type="compositionally biased region" description="Basic and acidic residues" evidence="2">
    <location>
        <begin position="44"/>
        <end position="55"/>
    </location>
</feature>
<dbReference type="PANTHER" id="PTHR12419:SF10">
    <property type="entry name" value="DEUBIQUITINASE OTUD6B"/>
    <property type="match status" value="1"/>
</dbReference>
<dbReference type="InterPro" id="IPR038765">
    <property type="entry name" value="Papain-like_cys_pep_sf"/>
</dbReference>
<dbReference type="Pfam" id="PF02338">
    <property type="entry name" value="OTU"/>
    <property type="match status" value="1"/>
</dbReference>
<feature type="region of interest" description="Disordered" evidence="2">
    <location>
        <begin position="26"/>
        <end position="85"/>
    </location>
</feature>
<feature type="coiled-coil region" evidence="1">
    <location>
        <begin position="202"/>
        <end position="229"/>
    </location>
</feature>
<evidence type="ECO:0000256" key="1">
    <source>
        <dbReference type="SAM" id="Coils"/>
    </source>
</evidence>
<protein>
    <recommendedName>
        <fullName evidence="3">OTU domain-containing protein</fullName>
    </recommendedName>
</protein>
<dbReference type="PANTHER" id="PTHR12419">
    <property type="entry name" value="OTU DOMAIN CONTAINING PROTEIN"/>
    <property type="match status" value="1"/>
</dbReference>
<evidence type="ECO:0000313" key="4">
    <source>
        <dbReference type="EMBL" id="CAK7916783.1"/>
    </source>
</evidence>
<evidence type="ECO:0000259" key="3">
    <source>
        <dbReference type="PROSITE" id="PS50802"/>
    </source>
</evidence>
<evidence type="ECO:0000256" key="2">
    <source>
        <dbReference type="SAM" id="MobiDB-lite"/>
    </source>
</evidence>
<proteinExistence type="predicted"/>
<dbReference type="InterPro" id="IPR049771">
    <property type="entry name" value="OTU2-like_OTU"/>
</dbReference>
<dbReference type="PROSITE" id="PS50802">
    <property type="entry name" value="OTU"/>
    <property type="match status" value="1"/>
</dbReference>
<accession>A0ABP0EH45</accession>
<sequence length="327" mass="37031">MSNPNQEEMLQRHRKEAKDLQATITSLKKQATKKTRKNVVNKCNDMERDLKEKQALEIQELKSGGGHEQNAESDNKFVGGGDEDISAASTPEALLAALELENKNSDVGTTSVENINNGKGQPLEGSVAAAVVTGRPKRNRQKERLAKRQQEIDRIKEEARLEALEVPDYKKLEEEGMTEMINLNGLELIEIKPDGNCLFSSIQDQLSEKHDIELSVEELRRQAATYIRENKDIFAAFMYNEATDELEDIDEYTTKLESTSMWGSDKEILAFTNIFECTISVLSFDTHTKRTNTLLINEGQQSNPQLNLAYYKHCYGLGEHYNSLRNK</sequence>
<feature type="region of interest" description="Disordered" evidence="2">
    <location>
        <begin position="1"/>
        <end position="20"/>
    </location>
</feature>
<dbReference type="Gene3D" id="3.90.70.80">
    <property type="match status" value="1"/>
</dbReference>
<keyword evidence="1" id="KW-0175">Coiled coil</keyword>
<dbReference type="CDD" id="cd22762">
    <property type="entry name" value="OTU_fungi_OTU2-like"/>
    <property type="match status" value="1"/>
</dbReference>
<gene>
    <name evidence="4" type="ORF">CAAN4_G05556</name>
</gene>
<dbReference type="SUPFAM" id="SSF54001">
    <property type="entry name" value="Cysteine proteinases"/>
    <property type="match status" value="1"/>
</dbReference>
<name>A0ABP0EH45_9ASCO</name>